<dbReference type="Gene3D" id="3.90.1170.20">
    <property type="entry name" value="Quinolinate phosphoribosyl transferase, N-terminal domain"/>
    <property type="match status" value="1"/>
</dbReference>
<name>C4XRK4_SOLM1</name>
<dbReference type="InterPro" id="IPR053190">
    <property type="entry name" value="NAPRTase-like"/>
</dbReference>
<dbReference type="Proteomes" id="UP000009071">
    <property type="component" value="Chromosome"/>
</dbReference>
<dbReference type="GO" id="GO:0016763">
    <property type="term" value="F:pentosyltransferase activity"/>
    <property type="evidence" value="ECO:0007669"/>
    <property type="project" value="InterPro"/>
</dbReference>
<evidence type="ECO:0000313" key="2">
    <source>
        <dbReference type="EMBL" id="BAH75549.1"/>
    </source>
</evidence>
<dbReference type="STRING" id="573370.DMR_20580"/>
<evidence type="ECO:0000259" key="1">
    <source>
        <dbReference type="Pfam" id="PF02749"/>
    </source>
</evidence>
<dbReference type="InterPro" id="IPR022412">
    <property type="entry name" value="Quinolinate_PRibosylTrfase_N"/>
</dbReference>
<protein>
    <recommendedName>
        <fullName evidence="1">Quinolinate phosphoribosyl transferase N-terminal domain-containing protein</fullName>
    </recommendedName>
</protein>
<accession>C4XRK4</accession>
<keyword evidence="3" id="KW-1185">Reference proteome</keyword>
<dbReference type="InterPro" id="IPR037128">
    <property type="entry name" value="Quinolinate_PRibosylTase_N_sf"/>
</dbReference>
<dbReference type="HOGENOM" id="CLU_626611_0_0_7"/>
<dbReference type="GO" id="GO:0009435">
    <property type="term" value="P:NAD+ biosynthetic process"/>
    <property type="evidence" value="ECO:0007669"/>
    <property type="project" value="InterPro"/>
</dbReference>
<dbReference type="Gene3D" id="3.20.20.70">
    <property type="entry name" value="Aldolase class I"/>
    <property type="match status" value="1"/>
</dbReference>
<dbReference type="SUPFAM" id="SSF54675">
    <property type="entry name" value="Nicotinate/Quinolinate PRTase N-terminal domain-like"/>
    <property type="match status" value="1"/>
</dbReference>
<dbReference type="Pfam" id="PF02749">
    <property type="entry name" value="QRPTase_N"/>
    <property type="match status" value="1"/>
</dbReference>
<dbReference type="KEGG" id="dma:DMR_20580"/>
<evidence type="ECO:0000313" key="3">
    <source>
        <dbReference type="Proteomes" id="UP000009071"/>
    </source>
</evidence>
<sequence>MILSLCPRKSRNVFVDATRGFRPSPREGRHNSHRALRARAGRLNALTFPWQHGGQLVVLPHFRGNAPPTEPSMPNLPPRHQPYTDKYFLRSRHILEKEGLNPWITVQVFFRNGPGKIAGVGEAAAAFLAYSPLMEHGGQVWALAEGEAFSPLEPVMRIEGPIGDVIELETFYLGILTARTSLANDVPRPDPLAATAKAAALRQILPGKDLLYFGARHWHWSLEEELCRAAVAGGFDSCATDAGARAAGLPAGVGTIPHALVLAFAHRFGPKRATREAALAFDRHIEPTCPRIALVDTFNKEIDDALDTARALGERLWGVRLDTSGELIGQGGATFDGRPYLTGPGVTVAGVRAVRQALDAAGFAHVNIVLSSGFGDPAKAAAFAADEARHGRLFEAVGVGGLFDAWYATADIVRIEGQPLAKAGRSLRDNPRLRRVV</sequence>
<dbReference type="InterPro" id="IPR013785">
    <property type="entry name" value="Aldolase_TIM"/>
</dbReference>
<dbReference type="EMBL" id="AP010904">
    <property type="protein sequence ID" value="BAH75549.1"/>
    <property type="molecule type" value="Genomic_DNA"/>
</dbReference>
<gene>
    <name evidence="2" type="ordered locus">DMR_20580</name>
</gene>
<dbReference type="PANTHER" id="PTHR43202">
    <property type="entry name" value="NICOTINATE-NUCLEOTIDE PYROPHOSPHORYLASE"/>
    <property type="match status" value="1"/>
</dbReference>
<proteinExistence type="predicted"/>
<dbReference type="PANTHER" id="PTHR43202:SF1">
    <property type="entry name" value="NICOTINATE PHOSPHORIBOSYLTRANSFERASE"/>
    <property type="match status" value="1"/>
</dbReference>
<reference evidence="2 3" key="1">
    <citation type="journal article" date="2009" name="Genome Res.">
        <title>Whole genome sequence of Desulfovibrio magneticus strain RS-1 revealed common gene clusters in magnetotactic bacteria.</title>
        <authorList>
            <person name="Nakazawa H."/>
            <person name="Arakaki A."/>
            <person name="Narita-Yamada S."/>
            <person name="Yashiro I."/>
            <person name="Jinno K."/>
            <person name="Aoki N."/>
            <person name="Tsuruyama A."/>
            <person name="Okamura Y."/>
            <person name="Tanikawa S."/>
            <person name="Fujita N."/>
            <person name="Takeyama H."/>
            <person name="Matsunaga T."/>
        </authorList>
    </citation>
    <scope>NUCLEOTIDE SEQUENCE [LARGE SCALE GENOMIC DNA]</scope>
    <source>
        <strain evidence="3">ATCC 700980 / DSM 13731 / RS-1</strain>
    </source>
</reference>
<dbReference type="eggNOG" id="COG1488">
    <property type="taxonomic scope" value="Bacteria"/>
</dbReference>
<dbReference type="AlphaFoldDB" id="C4XRK4"/>
<feature type="domain" description="Quinolinate phosphoribosyl transferase N-terminal" evidence="1">
    <location>
        <begin position="101"/>
        <end position="177"/>
    </location>
</feature>
<organism evidence="2 3">
    <name type="scientific">Solidesulfovibrio magneticus (strain ATCC 700980 / DSM 13731 / RS-1)</name>
    <name type="common">Desulfovibrio magneticus</name>
    <dbReference type="NCBI Taxonomy" id="573370"/>
    <lineage>
        <taxon>Bacteria</taxon>
        <taxon>Pseudomonadati</taxon>
        <taxon>Thermodesulfobacteriota</taxon>
        <taxon>Desulfovibrionia</taxon>
        <taxon>Desulfovibrionales</taxon>
        <taxon>Desulfovibrionaceae</taxon>
        <taxon>Solidesulfovibrio</taxon>
    </lineage>
</organism>
<dbReference type="InterPro" id="IPR036068">
    <property type="entry name" value="Nicotinate_pribotase-like_C"/>
</dbReference>
<dbReference type="SUPFAM" id="SSF51690">
    <property type="entry name" value="Nicotinate/Quinolinate PRTase C-terminal domain-like"/>
    <property type="match status" value="1"/>
</dbReference>